<protein>
    <submittedName>
        <fullName evidence="1">Uncharacterized protein</fullName>
    </submittedName>
</protein>
<reference evidence="1 2" key="1">
    <citation type="journal article" date="2019" name="Int. J. Syst. Evol. Microbiol.">
        <title>The Global Catalogue of Microorganisms (GCM) 10K type strain sequencing project: providing services to taxonomists for standard genome sequencing and annotation.</title>
        <authorList>
            <consortium name="The Broad Institute Genomics Platform"/>
            <consortium name="The Broad Institute Genome Sequencing Center for Infectious Disease"/>
            <person name="Wu L."/>
            <person name="Ma J."/>
        </authorList>
    </citation>
    <scope>NUCLEOTIDE SEQUENCE [LARGE SCALE GENOMIC DNA]</scope>
    <source>
        <strain evidence="1 2">JCM 16114</strain>
    </source>
</reference>
<comment type="caution">
    <text evidence="1">The sequence shown here is derived from an EMBL/GenBank/DDBJ whole genome shotgun (WGS) entry which is preliminary data.</text>
</comment>
<accession>A0ABN3CN67</accession>
<dbReference type="EMBL" id="BAAAQX010000017">
    <property type="protein sequence ID" value="GAA2210624.1"/>
    <property type="molecule type" value="Genomic_DNA"/>
</dbReference>
<sequence length="50" mass="5721">MRLWDGVEEAIRTWQEAGSPHQSEFGLTVDRDGQRVWLGDRAGPSWRLPA</sequence>
<gene>
    <name evidence="1" type="ORF">GCM10009850_060830</name>
</gene>
<name>A0ABN3CN67_9ACTN</name>
<evidence type="ECO:0000313" key="2">
    <source>
        <dbReference type="Proteomes" id="UP001499843"/>
    </source>
</evidence>
<keyword evidence="2" id="KW-1185">Reference proteome</keyword>
<evidence type="ECO:0000313" key="1">
    <source>
        <dbReference type="EMBL" id="GAA2210624.1"/>
    </source>
</evidence>
<organism evidence="1 2">
    <name type="scientific">Nonomuraea monospora</name>
    <dbReference type="NCBI Taxonomy" id="568818"/>
    <lineage>
        <taxon>Bacteria</taxon>
        <taxon>Bacillati</taxon>
        <taxon>Actinomycetota</taxon>
        <taxon>Actinomycetes</taxon>
        <taxon>Streptosporangiales</taxon>
        <taxon>Streptosporangiaceae</taxon>
        <taxon>Nonomuraea</taxon>
    </lineage>
</organism>
<dbReference type="Proteomes" id="UP001499843">
    <property type="component" value="Unassembled WGS sequence"/>
</dbReference>
<proteinExistence type="predicted"/>